<feature type="compositionally biased region" description="Basic residues" evidence="1">
    <location>
        <begin position="570"/>
        <end position="581"/>
    </location>
</feature>
<feature type="compositionally biased region" description="Polar residues" evidence="1">
    <location>
        <begin position="698"/>
        <end position="709"/>
    </location>
</feature>
<feature type="compositionally biased region" description="Basic and acidic residues" evidence="1">
    <location>
        <begin position="361"/>
        <end position="372"/>
    </location>
</feature>
<feature type="compositionally biased region" description="Basic and acidic residues" evidence="1">
    <location>
        <begin position="519"/>
        <end position="529"/>
    </location>
</feature>
<evidence type="ECO:0000313" key="3">
    <source>
        <dbReference type="Proteomes" id="UP000410492"/>
    </source>
</evidence>
<feature type="compositionally biased region" description="Polar residues" evidence="1">
    <location>
        <begin position="382"/>
        <end position="393"/>
    </location>
</feature>
<dbReference type="PANTHER" id="PTHR37970:SF1">
    <property type="entry name" value="SERINE-RICH ADHESIN FOR PLATELETS"/>
    <property type="match status" value="1"/>
</dbReference>
<feature type="region of interest" description="Disordered" evidence="1">
    <location>
        <begin position="744"/>
        <end position="807"/>
    </location>
</feature>
<sequence length="1227" mass="135448">MSASAICQNFVQNAWKKELCSNCFKSKDEHVSKPKPKPVQLISTKDVIGIIRNGDRSRPKMSVCFLKELTEFIGYGGDDWHSETEDEVDENESSDGYISTDSEGEESHEELKRITKANTDFNTTSLADIEPKRSFTQLLLGKPLVDSAGKKQTLLVSVTPFGEEPSSPVRKSTVKTFSHIPIAKNKEVIAENKNSNVVLTSYTKNEEKEEKSLLDEINETLESGRNPISIMTKKKKTEKEIVLTVSELDKENIAQEKDKNDDEIEEERVQKVVVSEKKIHLTRTPALKRDVEKPVIYQTSTAKIELMNSKNLKLNKETNNNKAKHEVNNNTTSENKETKKMEVIEVTKTKEKKDEINTNVAEKGENVKEDKVMGLPPPVPAKSSSLVFTQSREQAGKPDGREDPLSSELPPLPVTPPPVLETQTSFLHGPAPPPPIYEKPKIPIKPAANVLIRKPINVPPPALTTFASDPVEKQPLTKQDSGELDGKSGKRKAPMPPDDGQGPVYTRNSNVLTNVDSPMVREKDKKERASSCAPKLTASLDEVDYVSPEPAPRKSLSVSTDCLATDEKRKQKARFSLKKFLRMGSSKDVSKLGPDEVTKTDEKSESSSKPRLVIVHPSELNGSKVEVVATPVGVAPKSPLVPPTPTSTPPSPINHDYATTDGGDYESYAPKATVTKPPPPPRNLEAGHAVRPPPKSSDVLSRQRLTSRADQAVKKTETVYANIGEVRSAIVPNKPVRTASMREREAMQQKQMRKTNHNYEPINVRGKESTENVYDYINSTRSSSPDSDSSRGKGSPKAKNMRLGKRSESSIDVSGEYFKYGIIPRSMSLTYCGSETESEIYSPYGFYGSESEVTEDDHDWIQNGRTHKLRSRKGRSIVHKNLEDNYGAVVVANHEALAQVLENIQQTSHIQPALRGLKTAASLRWSDFAVVSGPNSPVLAGHRAFHQALWSAAHHVTLCVDAGAAASAKGALALGSFAVQAVTEFSDLVPEKYLARSKGGDVLVQATISVLPWLQIHTIQSYSDHLKSKSQNPEETWKDSNFVMLQLVNALKTLQAQGIEELPVSLSCFVLCKEMEKDNHHRLCILQQGLATDSDSEKQATLCACALKALNLLQASPKISSLLQSLLSHERAVSLTQVKSVLEFTLWGPSDVALGSTVRERELALQRWLDLQRATVLHGLVCARVQLTVYEECHLTFLVRSNARMMSDASLLIESSNMKHAVTNGHK</sequence>
<organism evidence="2 3">
    <name type="scientific">Callosobruchus maculatus</name>
    <name type="common">Southern cowpea weevil</name>
    <name type="synonym">Pulse bruchid</name>
    <dbReference type="NCBI Taxonomy" id="64391"/>
    <lineage>
        <taxon>Eukaryota</taxon>
        <taxon>Metazoa</taxon>
        <taxon>Ecdysozoa</taxon>
        <taxon>Arthropoda</taxon>
        <taxon>Hexapoda</taxon>
        <taxon>Insecta</taxon>
        <taxon>Pterygota</taxon>
        <taxon>Neoptera</taxon>
        <taxon>Endopterygota</taxon>
        <taxon>Coleoptera</taxon>
        <taxon>Polyphaga</taxon>
        <taxon>Cucujiformia</taxon>
        <taxon>Chrysomeloidea</taxon>
        <taxon>Chrysomelidae</taxon>
        <taxon>Bruchinae</taxon>
        <taxon>Bruchini</taxon>
        <taxon>Callosobruchus</taxon>
    </lineage>
</organism>
<dbReference type="Proteomes" id="UP000410492">
    <property type="component" value="Unassembled WGS sequence"/>
</dbReference>
<feature type="compositionally biased region" description="Low complexity" evidence="1">
    <location>
        <begin position="781"/>
        <end position="793"/>
    </location>
</feature>
<evidence type="ECO:0000256" key="1">
    <source>
        <dbReference type="SAM" id="MobiDB-lite"/>
    </source>
</evidence>
<proteinExistence type="predicted"/>
<keyword evidence="3" id="KW-1185">Reference proteome</keyword>
<feature type="compositionally biased region" description="Acidic residues" evidence="1">
    <location>
        <begin position="84"/>
        <end position="93"/>
    </location>
</feature>
<protein>
    <submittedName>
        <fullName evidence="2">Uncharacterized protein</fullName>
    </submittedName>
</protein>
<feature type="region of interest" description="Disordered" evidence="1">
    <location>
        <begin position="361"/>
        <end position="440"/>
    </location>
</feature>
<gene>
    <name evidence="2" type="ORF">CALMAC_LOCUS3372</name>
</gene>
<feature type="compositionally biased region" description="Basic residues" evidence="1">
    <location>
        <begin position="794"/>
        <end position="804"/>
    </location>
</feature>
<feature type="compositionally biased region" description="Polar residues" evidence="1">
    <location>
        <begin position="506"/>
        <end position="516"/>
    </location>
</feature>
<feature type="compositionally biased region" description="Basic and acidic residues" evidence="1">
    <location>
        <begin position="588"/>
        <end position="608"/>
    </location>
</feature>
<evidence type="ECO:0000313" key="2">
    <source>
        <dbReference type="EMBL" id="VEN38482.1"/>
    </source>
</evidence>
<accession>A0A653BSC6</accession>
<feature type="region of interest" description="Disordered" evidence="1">
    <location>
        <begin position="78"/>
        <end position="106"/>
    </location>
</feature>
<feature type="compositionally biased region" description="Pro residues" evidence="1">
    <location>
        <begin position="410"/>
        <end position="419"/>
    </location>
</feature>
<name>A0A653BSC6_CALMS</name>
<dbReference type="EMBL" id="CAACVG010004573">
    <property type="protein sequence ID" value="VEN38482.1"/>
    <property type="molecule type" value="Genomic_DNA"/>
</dbReference>
<dbReference type="PANTHER" id="PTHR37970">
    <property type="entry name" value="PROTEIN CBG08587"/>
    <property type="match status" value="1"/>
</dbReference>
<feature type="region of interest" description="Disordered" evidence="1">
    <location>
        <begin position="457"/>
        <end position="617"/>
    </location>
</feature>
<dbReference type="AlphaFoldDB" id="A0A653BSC6"/>
<dbReference type="OrthoDB" id="6381867at2759"/>
<feature type="compositionally biased region" description="Pro residues" evidence="1">
    <location>
        <begin position="639"/>
        <end position="652"/>
    </location>
</feature>
<reference evidence="2 3" key="1">
    <citation type="submission" date="2019-01" db="EMBL/GenBank/DDBJ databases">
        <authorList>
            <person name="Sayadi A."/>
        </authorList>
    </citation>
    <scope>NUCLEOTIDE SEQUENCE [LARGE SCALE GENOMIC DNA]</scope>
</reference>
<feature type="region of interest" description="Disordered" evidence="1">
    <location>
        <begin position="634"/>
        <end position="711"/>
    </location>
</feature>
<feature type="compositionally biased region" description="Basic and acidic residues" evidence="1">
    <location>
        <begin position="394"/>
        <end position="404"/>
    </location>
</feature>